<evidence type="ECO:0000256" key="1">
    <source>
        <dbReference type="ARBA" id="ARBA00004821"/>
    </source>
</evidence>
<dbReference type="CDD" id="cd16444">
    <property type="entry name" value="LipB"/>
    <property type="match status" value="1"/>
</dbReference>
<comment type="catalytic activity">
    <reaction evidence="5 6">
        <text>octanoyl-[ACP] + L-lysyl-[protein] = N(6)-octanoyl-L-lysyl-[protein] + holo-[ACP] + H(+)</text>
        <dbReference type="Rhea" id="RHEA:17665"/>
        <dbReference type="Rhea" id="RHEA-COMP:9636"/>
        <dbReference type="Rhea" id="RHEA-COMP:9685"/>
        <dbReference type="Rhea" id="RHEA-COMP:9752"/>
        <dbReference type="Rhea" id="RHEA-COMP:9928"/>
        <dbReference type="ChEBI" id="CHEBI:15378"/>
        <dbReference type="ChEBI" id="CHEBI:29969"/>
        <dbReference type="ChEBI" id="CHEBI:64479"/>
        <dbReference type="ChEBI" id="CHEBI:78463"/>
        <dbReference type="ChEBI" id="CHEBI:78809"/>
        <dbReference type="EC" id="2.3.1.181"/>
    </reaction>
</comment>
<gene>
    <name evidence="5" type="primary">lipB</name>
    <name evidence="10" type="ORF">SAMN04489720_2402</name>
</gene>
<dbReference type="Gene3D" id="3.30.930.10">
    <property type="entry name" value="Bira Bifunctional Protein, Domain 2"/>
    <property type="match status" value="1"/>
</dbReference>
<comment type="subcellular location">
    <subcellularLocation>
        <location evidence="5">Cytoplasm</location>
    </subcellularLocation>
</comment>
<comment type="pathway">
    <text evidence="1 5 6">Protein modification; protein lipoylation via endogenous pathway; protein N(6)-(lipoyl)lysine from octanoyl-[acyl-carrier-protein]: step 1/2.</text>
</comment>
<dbReference type="Pfam" id="PF21948">
    <property type="entry name" value="LplA-B_cat"/>
    <property type="match status" value="1"/>
</dbReference>
<evidence type="ECO:0000256" key="3">
    <source>
        <dbReference type="ARBA" id="ARBA00023315"/>
    </source>
</evidence>
<dbReference type="NCBIfam" id="TIGR00214">
    <property type="entry name" value="lipB"/>
    <property type="match status" value="1"/>
</dbReference>
<comment type="similarity">
    <text evidence="5 6">Belongs to the LipB family.</text>
</comment>
<feature type="binding site" evidence="5">
    <location>
        <begin position="154"/>
        <end position="156"/>
    </location>
    <ligand>
        <name>substrate</name>
    </ligand>
</feature>
<organism evidence="10 11">
    <name type="scientific">Agrococcus jejuensis</name>
    <dbReference type="NCBI Taxonomy" id="399736"/>
    <lineage>
        <taxon>Bacteria</taxon>
        <taxon>Bacillati</taxon>
        <taxon>Actinomycetota</taxon>
        <taxon>Actinomycetes</taxon>
        <taxon>Micrococcales</taxon>
        <taxon>Microbacteriaceae</taxon>
        <taxon>Agrococcus</taxon>
    </lineage>
</organism>
<comment type="function">
    <text evidence="4 5 6">Catalyzes the transfer of endogenously produced octanoic acid from octanoyl-acyl-carrier-protein onto the lipoyl domains of lipoate-dependent enzymes. Lipoyl-ACP can also act as a substrate although octanoyl-ACP is likely to be the physiological substrate.</text>
</comment>
<dbReference type="EC" id="2.3.1.181" evidence="5 6"/>
<evidence type="ECO:0000256" key="2">
    <source>
        <dbReference type="ARBA" id="ARBA00022679"/>
    </source>
</evidence>
<dbReference type="PROSITE" id="PS51733">
    <property type="entry name" value="BPL_LPL_CATALYTIC"/>
    <property type="match status" value="1"/>
</dbReference>
<dbReference type="InterPro" id="IPR020605">
    <property type="entry name" value="Octanoyltransferase_CS"/>
</dbReference>
<dbReference type="HAMAP" id="MF_00013">
    <property type="entry name" value="LipB"/>
    <property type="match status" value="1"/>
</dbReference>
<dbReference type="UniPathway" id="UPA00538">
    <property type="reaction ID" value="UER00592"/>
</dbReference>
<sequence length="236" mass="24133">MRLGREVDYQEAWTLQRRLHDEVAAGGEDALLLLEHASVYTAGTSTQDADLPTDGSPVVHVDRGGRITWHGPGQLVAYPIVAIGDLGVVDWVRRLEQAILDTLHPLGLDVERVRGRAGVWLRGDGTPILGGHGSKDRKIAQVGVRVAGGVSTHGIAINVAPDLAEFSRIVPCGITDAGVTSIAVELGAAPSVEEVGDAFAAALLALGVAAVTPAAVPASVPSSASASAAASLEAAA</sequence>
<evidence type="ECO:0000313" key="10">
    <source>
        <dbReference type="EMBL" id="SDH79145.1"/>
    </source>
</evidence>
<dbReference type="Proteomes" id="UP000198822">
    <property type="component" value="Chromosome I"/>
</dbReference>
<evidence type="ECO:0000313" key="11">
    <source>
        <dbReference type="Proteomes" id="UP000198822"/>
    </source>
</evidence>
<evidence type="ECO:0000256" key="5">
    <source>
        <dbReference type="HAMAP-Rule" id="MF_00013"/>
    </source>
</evidence>
<accession>A0A1G8FAM5</accession>
<dbReference type="PROSITE" id="PS01313">
    <property type="entry name" value="LIPB"/>
    <property type="match status" value="1"/>
</dbReference>
<proteinExistence type="inferred from homology"/>
<evidence type="ECO:0000256" key="7">
    <source>
        <dbReference type="PIRSR" id="PIRSR016262-1"/>
    </source>
</evidence>
<comment type="caution">
    <text evidence="5">Lacks conserved residue(s) required for the propagation of feature annotation.</text>
</comment>
<dbReference type="STRING" id="399736.SAMN04489720_2402"/>
<protein>
    <recommendedName>
        <fullName evidence="5 6">Octanoyltransferase</fullName>
        <ecNumber evidence="5 6">2.3.1.181</ecNumber>
    </recommendedName>
    <alternativeName>
        <fullName evidence="5">Lipoate-protein ligase B</fullName>
    </alternativeName>
    <alternativeName>
        <fullName evidence="5">Lipoyl/octanoyl transferase</fullName>
    </alternativeName>
    <alternativeName>
        <fullName evidence="5">Octanoyl-[acyl-carrier-protein]-protein N-octanoyltransferase</fullName>
    </alternativeName>
</protein>
<dbReference type="InterPro" id="IPR000544">
    <property type="entry name" value="Octanoyltransferase"/>
</dbReference>
<dbReference type="SUPFAM" id="SSF55681">
    <property type="entry name" value="Class II aaRS and biotin synthetases"/>
    <property type="match status" value="1"/>
</dbReference>
<evidence type="ECO:0000259" key="9">
    <source>
        <dbReference type="PROSITE" id="PS51733"/>
    </source>
</evidence>
<reference evidence="11" key="1">
    <citation type="submission" date="2016-10" db="EMBL/GenBank/DDBJ databases">
        <authorList>
            <person name="Varghese N."/>
            <person name="Submissions S."/>
        </authorList>
    </citation>
    <scope>NUCLEOTIDE SEQUENCE [LARGE SCALE GENOMIC DNA]</scope>
    <source>
        <strain evidence="11">DSM 22002</strain>
    </source>
</reference>
<feature type="site" description="Lowers pKa of active site Cys" evidence="5 8">
    <location>
        <position position="138"/>
    </location>
</feature>
<dbReference type="PIRSF" id="PIRSF016262">
    <property type="entry name" value="LPLase"/>
    <property type="match status" value="1"/>
</dbReference>
<dbReference type="EMBL" id="LT629695">
    <property type="protein sequence ID" value="SDH79145.1"/>
    <property type="molecule type" value="Genomic_DNA"/>
</dbReference>
<keyword evidence="5" id="KW-0963">Cytoplasm</keyword>
<dbReference type="GO" id="GO:0033819">
    <property type="term" value="F:lipoyl(octanoyl) transferase activity"/>
    <property type="evidence" value="ECO:0007669"/>
    <property type="project" value="UniProtKB-EC"/>
</dbReference>
<evidence type="ECO:0000256" key="6">
    <source>
        <dbReference type="PIRNR" id="PIRNR016262"/>
    </source>
</evidence>
<dbReference type="InterPro" id="IPR004143">
    <property type="entry name" value="BPL_LPL_catalytic"/>
</dbReference>
<comment type="miscellaneous">
    <text evidence="5">In the reaction, the free carboxyl group of octanoic acid is attached via an amide linkage to the epsilon-amino group of a specific lysine residue of lipoyl domains of lipoate-dependent enzymes.</text>
</comment>
<keyword evidence="11" id="KW-1185">Reference proteome</keyword>
<dbReference type="PANTHER" id="PTHR10993:SF7">
    <property type="entry name" value="LIPOYLTRANSFERASE 2, MITOCHONDRIAL-RELATED"/>
    <property type="match status" value="1"/>
</dbReference>
<dbReference type="PANTHER" id="PTHR10993">
    <property type="entry name" value="OCTANOYLTRANSFERASE"/>
    <property type="match status" value="1"/>
</dbReference>
<evidence type="ECO:0000256" key="8">
    <source>
        <dbReference type="PIRSR" id="PIRSR016262-3"/>
    </source>
</evidence>
<dbReference type="InterPro" id="IPR045864">
    <property type="entry name" value="aa-tRNA-synth_II/BPL/LPL"/>
</dbReference>
<keyword evidence="3 5" id="KW-0012">Acyltransferase</keyword>
<feature type="binding site" evidence="5">
    <location>
        <begin position="63"/>
        <end position="70"/>
    </location>
    <ligand>
        <name>substrate</name>
    </ligand>
</feature>
<feature type="domain" description="BPL/LPL catalytic" evidence="9">
    <location>
        <begin position="25"/>
        <end position="211"/>
    </location>
</feature>
<dbReference type="NCBIfam" id="NF010925">
    <property type="entry name" value="PRK14345.1"/>
    <property type="match status" value="1"/>
</dbReference>
<dbReference type="GO" id="GO:0005737">
    <property type="term" value="C:cytoplasm"/>
    <property type="evidence" value="ECO:0007669"/>
    <property type="project" value="UniProtKB-SubCell"/>
</dbReference>
<evidence type="ECO:0000256" key="4">
    <source>
        <dbReference type="ARBA" id="ARBA00024732"/>
    </source>
</evidence>
<keyword evidence="2 5" id="KW-0808">Transferase</keyword>
<feature type="active site" description="Acyl-thioester intermediate" evidence="5 7">
    <location>
        <position position="172"/>
    </location>
</feature>
<name>A0A1G8FAM5_9MICO</name>
<dbReference type="AlphaFoldDB" id="A0A1G8FAM5"/>
<dbReference type="GO" id="GO:0009249">
    <property type="term" value="P:protein lipoylation"/>
    <property type="evidence" value="ECO:0007669"/>
    <property type="project" value="InterPro"/>
</dbReference>